<gene>
    <name evidence="5" type="primary">citE</name>
    <name evidence="5" type="ORF">GCM10023144_28630</name>
</gene>
<evidence type="ECO:0000313" key="5">
    <source>
        <dbReference type="EMBL" id="GAA4335386.1"/>
    </source>
</evidence>
<keyword evidence="3" id="KW-0460">Magnesium</keyword>
<dbReference type="InterPro" id="IPR015813">
    <property type="entry name" value="Pyrv/PenolPyrv_kinase-like_dom"/>
</dbReference>
<name>A0ABP8H749_9BURK</name>
<dbReference type="PANTHER" id="PTHR32308:SF10">
    <property type="entry name" value="CITRATE LYASE SUBUNIT BETA"/>
    <property type="match status" value="1"/>
</dbReference>
<protein>
    <submittedName>
        <fullName evidence="5">Citrate (Pro-3S)-lyase subunit beta</fullName>
    </submittedName>
</protein>
<reference evidence="6" key="1">
    <citation type="journal article" date="2019" name="Int. J. Syst. Evol. Microbiol.">
        <title>The Global Catalogue of Microorganisms (GCM) 10K type strain sequencing project: providing services to taxonomists for standard genome sequencing and annotation.</title>
        <authorList>
            <consortium name="The Broad Institute Genomics Platform"/>
            <consortium name="The Broad Institute Genome Sequencing Center for Infectious Disease"/>
            <person name="Wu L."/>
            <person name="Ma J."/>
        </authorList>
    </citation>
    <scope>NUCLEOTIDE SEQUENCE [LARGE SCALE GENOMIC DNA]</scope>
    <source>
        <strain evidence="6">JCM 17666</strain>
    </source>
</reference>
<dbReference type="InterPro" id="IPR005000">
    <property type="entry name" value="Aldolase/citrate-lyase_domain"/>
</dbReference>
<evidence type="ECO:0000256" key="2">
    <source>
        <dbReference type="ARBA" id="ARBA00022723"/>
    </source>
</evidence>
<comment type="caution">
    <text evidence="5">The sequence shown here is derived from an EMBL/GenBank/DDBJ whole genome shotgun (WGS) entry which is preliminary data.</text>
</comment>
<proteinExistence type="predicted"/>
<dbReference type="Pfam" id="PF03328">
    <property type="entry name" value="HpcH_HpaI"/>
    <property type="match status" value="1"/>
</dbReference>
<feature type="domain" description="HpcH/HpaI aldolase/citrate lyase" evidence="4">
    <location>
        <begin position="2"/>
        <end position="221"/>
    </location>
</feature>
<dbReference type="InterPro" id="IPR011206">
    <property type="entry name" value="Citrate_lyase_beta/mcl1/mcl2"/>
</dbReference>
<sequence length="303" mass="32073">MRSKLFVPGSRPELFAKAFASAADGISIDLEDAVAEARKPQARMAVKDWLQQHAHGMAEKTLIVRVNAQGTEHFEKDLHAVVSPGVQLINLPKPESAQAVRAASAAIASAEAANGVATPVGLLLNIETPAALRRAAELACADPRVVGLQLGLGDLFEPWGMDRAEHAAVVQAMFAVRMAAAEAGIYALDGAFADVADADGYRKEAELARRLGFIGKTCVHPKQVMLANDVFQPSASEIAYALKVEAAAIDATARGLGAYMVEGRMVDAPFARRAQAQLQHAHRLGLISTPASAVDEQRPLSQS</sequence>
<keyword evidence="6" id="KW-1185">Reference proteome</keyword>
<accession>A0ABP8H749</accession>
<dbReference type="PANTHER" id="PTHR32308">
    <property type="entry name" value="LYASE BETA SUBUNIT, PUTATIVE (AFU_ORTHOLOGUE AFUA_4G13030)-RELATED"/>
    <property type="match status" value="1"/>
</dbReference>
<dbReference type="PIRSF" id="PIRSF015582">
    <property type="entry name" value="Cit_lyase_B"/>
    <property type="match status" value="1"/>
</dbReference>
<dbReference type="RefSeq" id="WP_345250527.1">
    <property type="nucleotide sequence ID" value="NZ_BAABFO010000013.1"/>
</dbReference>
<dbReference type="EMBL" id="BAABFO010000013">
    <property type="protein sequence ID" value="GAA4335386.1"/>
    <property type="molecule type" value="Genomic_DNA"/>
</dbReference>
<dbReference type="InterPro" id="IPR040442">
    <property type="entry name" value="Pyrv_kinase-like_dom_sf"/>
</dbReference>
<dbReference type="SUPFAM" id="SSF51621">
    <property type="entry name" value="Phosphoenolpyruvate/pyruvate domain"/>
    <property type="match status" value="1"/>
</dbReference>
<dbReference type="Proteomes" id="UP001501671">
    <property type="component" value="Unassembled WGS sequence"/>
</dbReference>
<organism evidence="5 6">
    <name type="scientific">Pigmentiphaga soli</name>
    <dbReference type="NCBI Taxonomy" id="1007095"/>
    <lineage>
        <taxon>Bacteria</taxon>
        <taxon>Pseudomonadati</taxon>
        <taxon>Pseudomonadota</taxon>
        <taxon>Betaproteobacteria</taxon>
        <taxon>Burkholderiales</taxon>
        <taxon>Alcaligenaceae</taxon>
        <taxon>Pigmentiphaga</taxon>
    </lineage>
</organism>
<dbReference type="Gene3D" id="3.20.20.60">
    <property type="entry name" value="Phosphoenolpyruvate-binding domains"/>
    <property type="match status" value="1"/>
</dbReference>
<evidence type="ECO:0000256" key="3">
    <source>
        <dbReference type="ARBA" id="ARBA00022842"/>
    </source>
</evidence>
<evidence type="ECO:0000256" key="1">
    <source>
        <dbReference type="ARBA" id="ARBA00001946"/>
    </source>
</evidence>
<comment type="cofactor">
    <cofactor evidence="1">
        <name>Mg(2+)</name>
        <dbReference type="ChEBI" id="CHEBI:18420"/>
    </cofactor>
</comment>
<keyword evidence="2" id="KW-0479">Metal-binding</keyword>
<evidence type="ECO:0000259" key="4">
    <source>
        <dbReference type="Pfam" id="PF03328"/>
    </source>
</evidence>
<evidence type="ECO:0000313" key="6">
    <source>
        <dbReference type="Proteomes" id="UP001501671"/>
    </source>
</evidence>